<proteinExistence type="predicted"/>
<evidence type="ECO:0000313" key="1">
    <source>
        <dbReference type="EMBL" id="CAG8464202.1"/>
    </source>
</evidence>
<name>A0A9N8VWX9_9GLOM</name>
<dbReference type="Proteomes" id="UP000789831">
    <property type="component" value="Unassembled WGS sequence"/>
</dbReference>
<gene>
    <name evidence="1" type="ORF">AGERDE_LOCUS2410</name>
</gene>
<dbReference type="EMBL" id="CAJVPL010000200">
    <property type="protein sequence ID" value="CAG8464202.1"/>
    <property type="molecule type" value="Genomic_DNA"/>
</dbReference>
<accession>A0A9N8VWX9</accession>
<keyword evidence="2" id="KW-1185">Reference proteome</keyword>
<comment type="caution">
    <text evidence="1">The sequence shown here is derived from an EMBL/GenBank/DDBJ whole genome shotgun (WGS) entry which is preliminary data.</text>
</comment>
<reference evidence="1" key="1">
    <citation type="submission" date="2021-06" db="EMBL/GenBank/DDBJ databases">
        <authorList>
            <person name="Kallberg Y."/>
            <person name="Tangrot J."/>
            <person name="Rosling A."/>
        </authorList>
    </citation>
    <scope>NUCLEOTIDE SEQUENCE</scope>
    <source>
        <strain evidence="1">MT106</strain>
    </source>
</reference>
<evidence type="ECO:0000313" key="2">
    <source>
        <dbReference type="Proteomes" id="UP000789831"/>
    </source>
</evidence>
<sequence length="120" mass="13602">MPPLATTQTIQNHPYNKTTSNATAKFSDDLTIDILVPTLKELLEIKTGNSSLQKYLVDGQIDESEFGLFRLAFENEVYKKRIPARLWGKFAAIGKEVWGNANRLYRDAFAKLAELNSHDE</sequence>
<organism evidence="1 2">
    <name type="scientific">Ambispora gerdemannii</name>
    <dbReference type="NCBI Taxonomy" id="144530"/>
    <lineage>
        <taxon>Eukaryota</taxon>
        <taxon>Fungi</taxon>
        <taxon>Fungi incertae sedis</taxon>
        <taxon>Mucoromycota</taxon>
        <taxon>Glomeromycotina</taxon>
        <taxon>Glomeromycetes</taxon>
        <taxon>Archaeosporales</taxon>
        <taxon>Ambisporaceae</taxon>
        <taxon>Ambispora</taxon>
    </lineage>
</organism>
<protein>
    <submittedName>
        <fullName evidence="1">6544_t:CDS:1</fullName>
    </submittedName>
</protein>
<dbReference type="AlphaFoldDB" id="A0A9N8VWX9"/>